<dbReference type="Pfam" id="PF01783">
    <property type="entry name" value="Ribosomal_L32p"/>
    <property type="match status" value="1"/>
</dbReference>
<comment type="similarity">
    <text evidence="2">Belongs to the bacterial ribosomal protein bL32 family.</text>
</comment>
<comment type="function">
    <text evidence="9">Component of the mitochondrial large ribosomal subunit (mt-LSU). The mitochondrial ribosome (mitoribosome) is a large ribonucleoprotein complex responsible for the synthesis of proteins inside mitochondria.</text>
</comment>
<dbReference type="GeneTree" id="ENSGT00390000014996"/>
<dbReference type="Bgee" id="ENSOANG00000045346">
    <property type="expression patterns" value="Expressed in fibroblast and 8 other cell types or tissues"/>
</dbReference>
<feature type="region of interest" description="Disordered" evidence="10">
    <location>
        <begin position="161"/>
        <end position="188"/>
    </location>
</feature>
<dbReference type="OrthoDB" id="2014905at2759"/>
<dbReference type="GO" id="GO:0006412">
    <property type="term" value="P:translation"/>
    <property type="evidence" value="ECO:0007669"/>
    <property type="project" value="InterPro"/>
</dbReference>
<organism evidence="11 12">
    <name type="scientific">Ornithorhynchus anatinus</name>
    <name type="common">Duckbill platypus</name>
    <dbReference type="NCBI Taxonomy" id="9258"/>
    <lineage>
        <taxon>Eukaryota</taxon>
        <taxon>Metazoa</taxon>
        <taxon>Chordata</taxon>
        <taxon>Craniata</taxon>
        <taxon>Vertebrata</taxon>
        <taxon>Euteleostomi</taxon>
        <taxon>Mammalia</taxon>
        <taxon>Monotremata</taxon>
        <taxon>Ornithorhynchidae</taxon>
        <taxon>Ornithorhynchus</taxon>
    </lineage>
</organism>
<evidence type="ECO:0000256" key="9">
    <source>
        <dbReference type="ARBA" id="ARBA00045766"/>
    </source>
</evidence>
<evidence type="ECO:0000256" key="10">
    <source>
        <dbReference type="SAM" id="MobiDB-lite"/>
    </source>
</evidence>
<evidence type="ECO:0000256" key="8">
    <source>
        <dbReference type="ARBA" id="ARBA00042577"/>
    </source>
</evidence>
<dbReference type="PANTHER" id="PTHR21026:SF2">
    <property type="entry name" value="LARGE RIBOSOMAL SUBUNIT PROTEIN BL32M"/>
    <property type="match status" value="1"/>
</dbReference>
<evidence type="ECO:0000313" key="11">
    <source>
        <dbReference type="Ensembl" id="ENSOANP00000044577.1"/>
    </source>
</evidence>
<dbReference type="InterPro" id="IPR051991">
    <property type="entry name" value="Mitoribosomal_protein_bL32"/>
</dbReference>
<evidence type="ECO:0000256" key="4">
    <source>
        <dbReference type="ARBA" id="ARBA00022980"/>
    </source>
</evidence>
<reference evidence="11" key="2">
    <citation type="submission" date="2025-08" db="UniProtKB">
        <authorList>
            <consortium name="Ensembl"/>
        </authorList>
    </citation>
    <scope>IDENTIFICATION</scope>
    <source>
        <strain evidence="11">Glennie</strain>
    </source>
</reference>
<dbReference type="RefSeq" id="XP_001507814.1">
    <property type="nucleotide sequence ID" value="XM_001507764.5"/>
</dbReference>
<reference evidence="11 12" key="1">
    <citation type="journal article" date="2008" name="Nature">
        <title>Genome analysis of the platypus reveals unique signatures of evolution.</title>
        <authorList>
            <person name="Warren W.C."/>
            <person name="Hillier L.W."/>
            <person name="Marshall Graves J.A."/>
            <person name="Birney E."/>
            <person name="Ponting C.P."/>
            <person name="Grutzner F."/>
            <person name="Belov K."/>
            <person name="Miller W."/>
            <person name="Clarke L."/>
            <person name="Chinwalla A.T."/>
            <person name="Yang S.P."/>
            <person name="Heger A."/>
            <person name="Locke D.P."/>
            <person name="Miethke P."/>
            <person name="Waters P.D."/>
            <person name="Veyrunes F."/>
            <person name="Fulton L."/>
            <person name="Fulton B."/>
            <person name="Graves T."/>
            <person name="Wallis J."/>
            <person name="Puente X.S."/>
            <person name="Lopez-Otin C."/>
            <person name="Ordonez G.R."/>
            <person name="Eichler E.E."/>
            <person name="Chen L."/>
            <person name="Cheng Z."/>
            <person name="Deakin J.E."/>
            <person name="Alsop A."/>
            <person name="Thompson K."/>
            <person name="Kirby P."/>
            <person name="Papenfuss A.T."/>
            <person name="Wakefield M.J."/>
            <person name="Olender T."/>
            <person name="Lancet D."/>
            <person name="Huttley G.A."/>
            <person name="Smit A.F."/>
            <person name="Pask A."/>
            <person name="Temple-Smith P."/>
            <person name="Batzer M.A."/>
            <person name="Walker J.A."/>
            <person name="Konkel M.K."/>
            <person name="Harris R.S."/>
            <person name="Whittington C.M."/>
            <person name="Wong E.S."/>
            <person name="Gemmell N.J."/>
            <person name="Buschiazzo E."/>
            <person name="Vargas Jentzsch I.M."/>
            <person name="Merkel A."/>
            <person name="Schmitz J."/>
            <person name="Zemann A."/>
            <person name="Churakov G."/>
            <person name="Kriegs J.O."/>
            <person name="Brosius J."/>
            <person name="Murchison E.P."/>
            <person name="Sachidanandam R."/>
            <person name="Smith C."/>
            <person name="Hannon G.J."/>
            <person name="Tsend-Ayush E."/>
            <person name="McMillan D."/>
            <person name="Attenborough R."/>
            <person name="Rens W."/>
            <person name="Ferguson-Smith M."/>
            <person name="Lefevre C.M."/>
            <person name="Sharp J.A."/>
            <person name="Nicholas K.R."/>
            <person name="Ray D.A."/>
            <person name="Kube M."/>
            <person name="Reinhardt R."/>
            <person name="Pringle T.H."/>
            <person name="Taylor J."/>
            <person name="Jones R.C."/>
            <person name="Nixon B."/>
            <person name="Dacheux J.L."/>
            <person name="Niwa H."/>
            <person name="Sekita Y."/>
            <person name="Huang X."/>
            <person name="Stark A."/>
            <person name="Kheradpour P."/>
            <person name="Kellis M."/>
            <person name="Flicek P."/>
            <person name="Chen Y."/>
            <person name="Webber C."/>
            <person name="Hardison R."/>
            <person name="Nelson J."/>
            <person name="Hallsworth-Pepin K."/>
            <person name="Delehaunty K."/>
            <person name="Markovic C."/>
            <person name="Minx P."/>
            <person name="Feng Y."/>
            <person name="Kremitzki C."/>
            <person name="Mitreva M."/>
            <person name="Glasscock J."/>
            <person name="Wylie T."/>
            <person name="Wohldmann P."/>
            <person name="Thiru P."/>
            <person name="Nhan M.N."/>
            <person name="Pohl C.S."/>
            <person name="Smith S.M."/>
            <person name="Hou S."/>
            <person name="Nefedov M."/>
            <person name="de Jong P.J."/>
            <person name="Renfree M.B."/>
            <person name="Mardis E.R."/>
            <person name="Wilson R.K."/>
        </authorList>
    </citation>
    <scope>NUCLEOTIDE SEQUENCE [LARGE SCALE GENOMIC DNA]</scope>
    <source>
        <strain evidence="11 12">Glennie</strain>
    </source>
</reference>
<keyword evidence="4" id="KW-0689">Ribosomal protein</keyword>
<dbReference type="FunCoup" id="A0A6I8NU47">
    <property type="interactions" value="776"/>
</dbReference>
<accession>A0A6I8NU47</accession>
<dbReference type="Proteomes" id="UP000002279">
    <property type="component" value="Chromosome 4"/>
</dbReference>
<dbReference type="Ensembl" id="ENSOANT00000057983.1">
    <property type="protein sequence ID" value="ENSOANP00000044577.1"/>
    <property type="gene ID" value="ENSOANG00000045346.1"/>
</dbReference>
<keyword evidence="12" id="KW-1185">Reference proteome</keyword>
<evidence type="ECO:0000256" key="2">
    <source>
        <dbReference type="ARBA" id="ARBA00008560"/>
    </source>
</evidence>
<dbReference type="KEGG" id="oaa:100076438"/>
<dbReference type="CTD" id="64983"/>
<evidence type="ECO:0000256" key="7">
    <source>
        <dbReference type="ARBA" id="ARBA00039935"/>
    </source>
</evidence>
<dbReference type="GO" id="GO:0003735">
    <property type="term" value="F:structural constituent of ribosome"/>
    <property type="evidence" value="ECO:0000318"/>
    <property type="project" value="GO_Central"/>
</dbReference>
<evidence type="ECO:0000256" key="3">
    <source>
        <dbReference type="ARBA" id="ARBA00022946"/>
    </source>
</evidence>
<reference evidence="11" key="3">
    <citation type="submission" date="2025-09" db="UniProtKB">
        <authorList>
            <consortium name="Ensembl"/>
        </authorList>
    </citation>
    <scope>IDENTIFICATION</scope>
    <source>
        <strain evidence="11">Glennie</strain>
    </source>
</reference>
<dbReference type="InterPro" id="IPR011332">
    <property type="entry name" value="Ribosomal_zn-bd"/>
</dbReference>
<proteinExistence type="inferred from homology"/>
<evidence type="ECO:0000313" key="12">
    <source>
        <dbReference type="Proteomes" id="UP000002279"/>
    </source>
</evidence>
<keyword evidence="3" id="KW-0809">Transit peptide</keyword>
<sequence>MASVWFLVTCPMAGRGLLGRLHHCWERLERNLLFLLPGPPSPPCGPALAVEGPTVFLQPPVSSESSETPSIFDSTFWMAAPKNRRSIEVNRCRRRNPRNLIKVKDNIEVCPECDRPKLKQVLCGYCYEKVRQETVQIRMQIGREEGGPFKAPAVETVVLYQGEEPSEQDQGKRIIKQDRKRPSWFAKN</sequence>
<evidence type="ECO:0000256" key="5">
    <source>
        <dbReference type="ARBA" id="ARBA00023128"/>
    </source>
</evidence>
<feature type="compositionally biased region" description="Basic and acidic residues" evidence="10">
    <location>
        <begin position="169"/>
        <end position="181"/>
    </location>
</feature>
<dbReference type="AlphaFoldDB" id="A0A6I8NU47"/>
<comment type="subcellular location">
    <subcellularLocation>
        <location evidence="1">Mitochondrion</location>
    </subcellularLocation>
</comment>
<evidence type="ECO:0000256" key="6">
    <source>
        <dbReference type="ARBA" id="ARBA00023274"/>
    </source>
</evidence>
<dbReference type="InParanoid" id="A0A6I8NU47"/>
<dbReference type="GeneID" id="100076438"/>
<protein>
    <recommendedName>
        <fullName evidence="7">Large ribosomal subunit protein bL32m</fullName>
    </recommendedName>
    <alternativeName>
        <fullName evidence="8">39S ribosomal protein L32, mitochondrial</fullName>
    </alternativeName>
</protein>
<evidence type="ECO:0000256" key="1">
    <source>
        <dbReference type="ARBA" id="ARBA00004173"/>
    </source>
</evidence>
<dbReference type="PANTHER" id="PTHR21026">
    <property type="entry name" value="39S RIBOSOMAL PROTEIN L32, MITOCHONDRIAL"/>
    <property type="match status" value="1"/>
</dbReference>
<dbReference type="InterPro" id="IPR002677">
    <property type="entry name" value="Ribosomal_bL32"/>
</dbReference>
<dbReference type="GO" id="GO:0005762">
    <property type="term" value="C:mitochondrial large ribosomal subunit"/>
    <property type="evidence" value="ECO:0000318"/>
    <property type="project" value="GO_Central"/>
</dbReference>
<dbReference type="SUPFAM" id="SSF57829">
    <property type="entry name" value="Zn-binding ribosomal proteins"/>
    <property type="match status" value="1"/>
</dbReference>
<name>A0A6I8NU47_ORNAN</name>
<gene>
    <name evidence="11" type="primary">MRPL32</name>
</gene>
<keyword evidence="5" id="KW-0496">Mitochondrion</keyword>
<dbReference type="OMA" id="VLCPHCY"/>
<keyword evidence="6" id="KW-0687">Ribonucleoprotein</keyword>